<keyword evidence="1" id="KW-0472">Membrane</keyword>
<dbReference type="Proteomes" id="UP000282460">
    <property type="component" value="Unassembled WGS sequence"/>
</dbReference>
<keyword evidence="3" id="KW-1185">Reference proteome</keyword>
<reference evidence="2 3" key="1">
    <citation type="submission" date="2018-10" db="EMBL/GenBank/DDBJ databases">
        <authorList>
            <person name="Li J."/>
        </authorList>
    </citation>
    <scope>NUCLEOTIDE SEQUENCE [LARGE SCALE GENOMIC DNA]</scope>
    <source>
        <strain evidence="2 3">ZD1-4</strain>
    </source>
</reference>
<dbReference type="Pfam" id="PF05656">
    <property type="entry name" value="DUF805"/>
    <property type="match status" value="1"/>
</dbReference>
<dbReference type="InterPro" id="IPR008523">
    <property type="entry name" value="DUF805"/>
</dbReference>
<dbReference type="AlphaFoldDB" id="A0A3L7ISG1"/>
<feature type="transmembrane region" description="Helical" evidence="1">
    <location>
        <begin position="42"/>
        <end position="64"/>
    </location>
</feature>
<feature type="transmembrane region" description="Helical" evidence="1">
    <location>
        <begin position="136"/>
        <end position="155"/>
    </location>
</feature>
<organism evidence="2 3">
    <name type="scientific">Mycetocola zhadangensis</name>
    <dbReference type="NCBI Taxonomy" id="1164595"/>
    <lineage>
        <taxon>Bacteria</taxon>
        <taxon>Bacillati</taxon>
        <taxon>Actinomycetota</taxon>
        <taxon>Actinomycetes</taxon>
        <taxon>Micrococcales</taxon>
        <taxon>Microbacteriaceae</taxon>
        <taxon>Mycetocola</taxon>
    </lineage>
</organism>
<dbReference type="PANTHER" id="PTHR34980">
    <property type="entry name" value="INNER MEMBRANE PROTEIN-RELATED-RELATED"/>
    <property type="match status" value="1"/>
</dbReference>
<proteinExistence type="predicted"/>
<dbReference type="RefSeq" id="WP_121660586.1">
    <property type="nucleotide sequence ID" value="NZ_BMEK01000004.1"/>
</dbReference>
<accession>A0A3L7ISG1</accession>
<dbReference type="OrthoDB" id="9812349at2"/>
<name>A0A3L7ISG1_9MICO</name>
<dbReference type="GO" id="GO:0005886">
    <property type="term" value="C:plasma membrane"/>
    <property type="evidence" value="ECO:0007669"/>
    <property type="project" value="TreeGrafter"/>
</dbReference>
<dbReference type="EMBL" id="RCWJ01000005">
    <property type="protein sequence ID" value="RLQ81113.1"/>
    <property type="molecule type" value="Genomic_DNA"/>
</dbReference>
<sequence>MTSIPAIDTGVAPIRRATVLQAMAAFVSGAFRLRGRASRSEYWWWMLANIIVLSTTQLLVPVIISGGTPEPTLRIGPFGSWFFANLELFNWHPTDAPTSPVAALSLAFAGCWLVLTVIPGFAVAVRRLHDSNLAGWWALLVFNPLGSWILLLFALRGPRAEGARFDA</sequence>
<keyword evidence="1" id="KW-0812">Transmembrane</keyword>
<evidence type="ECO:0000256" key="1">
    <source>
        <dbReference type="SAM" id="Phobius"/>
    </source>
</evidence>
<evidence type="ECO:0000313" key="2">
    <source>
        <dbReference type="EMBL" id="RLQ81113.1"/>
    </source>
</evidence>
<evidence type="ECO:0000313" key="3">
    <source>
        <dbReference type="Proteomes" id="UP000282460"/>
    </source>
</evidence>
<gene>
    <name evidence="2" type="ORF">D9V28_15345</name>
</gene>
<keyword evidence="1" id="KW-1133">Transmembrane helix</keyword>
<feature type="transmembrane region" description="Helical" evidence="1">
    <location>
        <begin position="101"/>
        <end position="124"/>
    </location>
</feature>
<comment type="caution">
    <text evidence="2">The sequence shown here is derived from an EMBL/GenBank/DDBJ whole genome shotgun (WGS) entry which is preliminary data.</text>
</comment>
<protein>
    <submittedName>
        <fullName evidence="2">DUF805 domain-containing protein</fullName>
    </submittedName>
</protein>
<dbReference type="PANTHER" id="PTHR34980:SF2">
    <property type="entry name" value="INNER MEMBRANE PROTEIN YHAH-RELATED"/>
    <property type="match status" value="1"/>
</dbReference>